<dbReference type="EMBL" id="JQEC01000071">
    <property type="protein sequence ID" value="KGJ87804.1"/>
    <property type="molecule type" value="Genomic_DNA"/>
</dbReference>
<feature type="transmembrane region" description="Helical" evidence="1">
    <location>
        <begin position="64"/>
        <end position="84"/>
    </location>
</feature>
<keyword evidence="1" id="KW-1133">Transmembrane helix</keyword>
<feature type="transmembrane region" description="Helical" evidence="1">
    <location>
        <begin position="90"/>
        <end position="110"/>
    </location>
</feature>
<keyword evidence="1" id="KW-0812">Transmembrane</keyword>
<dbReference type="RefSeq" id="WP_156115803.1">
    <property type="nucleotide sequence ID" value="NZ_JQEC01000071.1"/>
</dbReference>
<proteinExistence type="predicted"/>
<feature type="transmembrane region" description="Helical" evidence="1">
    <location>
        <begin position="126"/>
        <end position="145"/>
    </location>
</feature>
<evidence type="ECO:0000313" key="2">
    <source>
        <dbReference type="EMBL" id="KGJ87804.1"/>
    </source>
</evidence>
<accession>A0A099KAP5</accession>
<dbReference type="AlphaFoldDB" id="A0A099KAP5"/>
<feature type="transmembrane region" description="Helical" evidence="1">
    <location>
        <begin position="31"/>
        <end position="52"/>
    </location>
</feature>
<dbReference type="Proteomes" id="UP000029868">
    <property type="component" value="Unassembled WGS sequence"/>
</dbReference>
<comment type="caution">
    <text evidence="2">The sequence shown here is derived from an EMBL/GenBank/DDBJ whole genome shotgun (WGS) entry which is preliminary data.</text>
</comment>
<sequence>MAFEKYLFILGSIGLLILASMHLLVESAIDYEIIILGLSFFSPFVLSLGACIKKDVYLGHNSPWSFFLIVSSMFMTAPLLSLLYPNQEFLSLKFLAFLTPFMVVGWYYLFSSKPNSMLLHFKIRPVILYSLVFTICILLFIGLGVKFI</sequence>
<reference evidence="2 3" key="1">
    <citation type="submission" date="2014-08" db="EMBL/GenBank/DDBJ databases">
        <title>Genomic and Phenotypic Diversity of Colwellia psychrerythraea strains from Disparate Marine Basins.</title>
        <authorList>
            <person name="Techtmann S.M."/>
            <person name="Stelling S.C."/>
            <person name="Utturkar S.M."/>
            <person name="Alshibli N."/>
            <person name="Harris A."/>
            <person name="Brown S.D."/>
            <person name="Hazen T.C."/>
        </authorList>
    </citation>
    <scope>NUCLEOTIDE SEQUENCE [LARGE SCALE GENOMIC DNA]</scope>
    <source>
        <strain evidence="2 3">GAB14E</strain>
    </source>
</reference>
<gene>
    <name evidence="2" type="ORF">GAB14E_4482</name>
</gene>
<organism evidence="2 3">
    <name type="scientific">Colwellia psychrerythraea</name>
    <name type="common">Vibrio psychroerythus</name>
    <dbReference type="NCBI Taxonomy" id="28229"/>
    <lineage>
        <taxon>Bacteria</taxon>
        <taxon>Pseudomonadati</taxon>
        <taxon>Pseudomonadota</taxon>
        <taxon>Gammaproteobacteria</taxon>
        <taxon>Alteromonadales</taxon>
        <taxon>Colwelliaceae</taxon>
        <taxon>Colwellia</taxon>
    </lineage>
</organism>
<evidence type="ECO:0000313" key="3">
    <source>
        <dbReference type="Proteomes" id="UP000029868"/>
    </source>
</evidence>
<keyword evidence="1" id="KW-0472">Membrane</keyword>
<feature type="transmembrane region" description="Helical" evidence="1">
    <location>
        <begin position="7"/>
        <end position="25"/>
    </location>
</feature>
<evidence type="ECO:0000256" key="1">
    <source>
        <dbReference type="SAM" id="Phobius"/>
    </source>
</evidence>
<name>A0A099KAP5_COLPS</name>
<protein>
    <submittedName>
        <fullName evidence="2">Uncharacterized protein</fullName>
    </submittedName>
</protein>